<accession>F8MM35</accession>
<evidence type="ECO:0000256" key="1">
    <source>
        <dbReference type="SAM" id="Phobius"/>
    </source>
</evidence>
<dbReference type="KEGG" id="nte:NEUTE1DRAFT100610"/>
<dbReference type="RefSeq" id="XP_009850807.1">
    <property type="nucleotide sequence ID" value="XM_009852505.1"/>
</dbReference>
<dbReference type="VEuPathDB" id="FungiDB:NEUTE1DRAFT_100610"/>
<dbReference type="HOGENOM" id="CLU_2923192_0_0_1"/>
<dbReference type="AlphaFoldDB" id="F8MM35"/>
<keyword evidence="1" id="KW-0812">Transmembrane</keyword>
<protein>
    <submittedName>
        <fullName evidence="2">Uncharacterized protein</fullName>
    </submittedName>
</protein>
<keyword evidence="3" id="KW-1185">Reference proteome</keyword>
<sequence>MAGVPGLVGNFFGILLAGWRLLKSTLYILVLTYDKGGHVEKTQQVMEISLYMESNVSETGK</sequence>
<feature type="transmembrane region" description="Helical" evidence="1">
    <location>
        <begin position="12"/>
        <end position="33"/>
    </location>
</feature>
<evidence type="ECO:0000313" key="2">
    <source>
        <dbReference type="EMBL" id="EGO57709.1"/>
    </source>
</evidence>
<keyword evidence="1" id="KW-0472">Membrane</keyword>
<gene>
    <name evidence="2" type="ORF">NEUTE1DRAFT_100610</name>
</gene>
<dbReference type="EMBL" id="GL891304">
    <property type="protein sequence ID" value="EGO57709.1"/>
    <property type="molecule type" value="Genomic_DNA"/>
</dbReference>
<keyword evidence="1" id="KW-1133">Transmembrane helix</keyword>
<organism evidence="2 3">
    <name type="scientific">Neurospora tetrasperma (strain FGSC 2508 / ATCC MYA-4615 / P0657)</name>
    <dbReference type="NCBI Taxonomy" id="510951"/>
    <lineage>
        <taxon>Eukaryota</taxon>
        <taxon>Fungi</taxon>
        <taxon>Dikarya</taxon>
        <taxon>Ascomycota</taxon>
        <taxon>Pezizomycotina</taxon>
        <taxon>Sordariomycetes</taxon>
        <taxon>Sordariomycetidae</taxon>
        <taxon>Sordariales</taxon>
        <taxon>Sordariaceae</taxon>
        <taxon>Neurospora</taxon>
    </lineage>
</organism>
<dbReference type="Proteomes" id="UP000008065">
    <property type="component" value="Unassembled WGS sequence"/>
</dbReference>
<name>F8MM35_NEUT8</name>
<dbReference type="GeneID" id="20821679"/>
<evidence type="ECO:0000313" key="3">
    <source>
        <dbReference type="Proteomes" id="UP000008065"/>
    </source>
</evidence>
<reference evidence="3" key="1">
    <citation type="journal article" date="2011" name="Genetics">
        <title>Massive changes in genome architecture accompany the transition to self-fertility in the filamentous fungus Neurospora tetrasperma.</title>
        <authorList>
            <person name="Ellison C.E."/>
            <person name="Stajich J.E."/>
            <person name="Jacobson D.J."/>
            <person name="Natvig D.O."/>
            <person name="Lapidus A."/>
            <person name="Foster B."/>
            <person name="Aerts A."/>
            <person name="Riley R."/>
            <person name="Lindquist E.A."/>
            <person name="Grigoriev I.V."/>
            <person name="Taylor J.W."/>
        </authorList>
    </citation>
    <scope>NUCLEOTIDE SEQUENCE [LARGE SCALE GENOMIC DNA]</scope>
    <source>
        <strain evidence="3">FGSC 2508 / P0657</strain>
    </source>
</reference>
<proteinExistence type="predicted"/>